<dbReference type="PANTHER" id="PTHR47424">
    <property type="entry name" value="REGULATORY PROTEIN GAL4"/>
    <property type="match status" value="1"/>
</dbReference>
<organism evidence="6 7">
    <name type="scientific">Fusarium avenaceum</name>
    <dbReference type="NCBI Taxonomy" id="40199"/>
    <lineage>
        <taxon>Eukaryota</taxon>
        <taxon>Fungi</taxon>
        <taxon>Dikarya</taxon>
        <taxon>Ascomycota</taxon>
        <taxon>Pezizomycotina</taxon>
        <taxon>Sordariomycetes</taxon>
        <taxon>Hypocreomycetidae</taxon>
        <taxon>Hypocreales</taxon>
        <taxon>Nectriaceae</taxon>
        <taxon>Fusarium</taxon>
        <taxon>Fusarium tricinctum species complex</taxon>
    </lineage>
</organism>
<dbReference type="EMBL" id="JAGPUO010000004">
    <property type="protein sequence ID" value="KAG5662970.1"/>
    <property type="molecule type" value="Genomic_DNA"/>
</dbReference>
<keyword evidence="3" id="KW-0804">Transcription</keyword>
<dbReference type="Pfam" id="PF04082">
    <property type="entry name" value="Fungal_trans"/>
    <property type="match status" value="1"/>
</dbReference>
<evidence type="ECO:0000313" key="6">
    <source>
        <dbReference type="EMBL" id="KAG5662970.1"/>
    </source>
</evidence>
<dbReference type="Pfam" id="PF01042">
    <property type="entry name" value="Ribonuc_L-PSP"/>
    <property type="match status" value="1"/>
</dbReference>
<comment type="similarity">
    <text evidence="1">Belongs to the RutC family.</text>
</comment>
<evidence type="ECO:0000259" key="5">
    <source>
        <dbReference type="SMART" id="SM00906"/>
    </source>
</evidence>
<dbReference type="NCBIfam" id="TIGR00004">
    <property type="entry name" value="Rid family detoxifying hydrolase"/>
    <property type="match status" value="1"/>
</dbReference>
<dbReference type="CDD" id="cd12148">
    <property type="entry name" value="fungal_TF_MHR"/>
    <property type="match status" value="1"/>
</dbReference>
<dbReference type="GO" id="GO:0003677">
    <property type="term" value="F:DNA binding"/>
    <property type="evidence" value="ECO:0007669"/>
    <property type="project" value="InterPro"/>
</dbReference>
<dbReference type="InterPro" id="IPR051127">
    <property type="entry name" value="Fungal_SecMet_Regulators"/>
</dbReference>
<dbReference type="SUPFAM" id="SSF55298">
    <property type="entry name" value="YjgF-like"/>
    <property type="match status" value="1"/>
</dbReference>
<dbReference type="SMART" id="SM00906">
    <property type="entry name" value="Fungal_trans"/>
    <property type="match status" value="1"/>
</dbReference>
<dbReference type="Gene3D" id="3.30.1330.40">
    <property type="entry name" value="RutC-like"/>
    <property type="match status" value="1"/>
</dbReference>
<dbReference type="InterPro" id="IPR007219">
    <property type="entry name" value="XnlR_reg_dom"/>
</dbReference>
<keyword evidence="2" id="KW-0805">Transcription regulation</keyword>
<dbReference type="GO" id="GO:0008270">
    <property type="term" value="F:zinc ion binding"/>
    <property type="evidence" value="ECO:0007669"/>
    <property type="project" value="InterPro"/>
</dbReference>
<dbReference type="CDD" id="cd00448">
    <property type="entry name" value="YjgF_YER057c_UK114_family"/>
    <property type="match status" value="1"/>
</dbReference>
<dbReference type="InterPro" id="IPR006056">
    <property type="entry name" value="RidA"/>
</dbReference>
<evidence type="ECO:0000256" key="4">
    <source>
        <dbReference type="ARBA" id="ARBA00023242"/>
    </source>
</evidence>
<name>A0A9P7KVR9_9HYPO</name>
<accession>A0A9P7KVR9</accession>
<sequence>MNIKRYLHHQGALLKGPQVWVGVEKHHHKRSQSEALTNTLVTSEPQIKVHRYGHAAYLGHSSTLSFSRNVRNLLQQSSPIADPGSVSMERQDISYIRTLPPIALDLSSIPLPKLSYAKYLTNTVIVHIGSLYSIFDSDKFLRRLQSFYDDRENGLVPEANLWYIQMLLVLAFGKSIQSREHSEMGPSGMSYFTSAVEAMPDIRRLYEDPLLSIEILCLSALFMHATDLLQEAYVTVGQALRMSVTKVLNKQFPEALRSPDTEYQRRLWWTVYCIDRKSAAMLGSPSVMRDEDISIPFPAIKPGDESQNAFAIHAILSSHLGKILDVIYGVHDQQRNFLVEVKSILSGIADTYGILREHLPLDVQQQSQPLSRESATLHLLLHQCVILTVRPVLFSLLKPLLTATDPETNNRCSSSPFESMLKMCIESAVQILKIMSMLKQQMMCDIFLPYDIDALFSAAFALILIDIIRPANELLWDLPQVMNLLGEFVSRRVAPAQAYRSDLVQILELHTKIRGNSNSQQLDGSGAFGLGVVPGLGGYAIIHPGQTDTSPDPLWSNIRDGNETFAPAHPDAILSVIDDLNIEGFDSLDTAMLGDGWMWNLDTRYIVPTLRTTARISQLTTRPNILNRLSIRTFSISPSSLKIMEPVFSPKAVAPIGPYTQAIKANGMVFLSGQIPADSQANLIEGTIAEKTHKMCQNAKAVLEQAGSGLEKAVKVTIYFNNLDDMEEMNEVYAKYFPHKPARSASESPKLPAGASMEMDIIALQ</sequence>
<feature type="domain" description="Xylanolytic transcriptional activator regulatory" evidence="5">
    <location>
        <begin position="232"/>
        <end position="304"/>
    </location>
</feature>
<dbReference type="InterPro" id="IPR006175">
    <property type="entry name" value="YjgF/YER057c/UK114"/>
</dbReference>
<evidence type="ECO:0000256" key="3">
    <source>
        <dbReference type="ARBA" id="ARBA00023163"/>
    </source>
</evidence>
<evidence type="ECO:0000256" key="2">
    <source>
        <dbReference type="ARBA" id="ARBA00023015"/>
    </source>
</evidence>
<protein>
    <recommendedName>
        <fullName evidence="5">Xylanolytic transcriptional activator regulatory domain-containing protein</fullName>
    </recommendedName>
</protein>
<evidence type="ECO:0000313" key="7">
    <source>
        <dbReference type="Proteomes" id="UP000782241"/>
    </source>
</evidence>
<gene>
    <name evidence="6" type="ORF">KAF25_000906</name>
</gene>
<comment type="caution">
    <text evidence="6">The sequence shown here is derived from an EMBL/GenBank/DDBJ whole genome shotgun (WGS) entry which is preliminary data.</text>
</comment>
<dbReference type="InterPro" id="IPR035959">
    <property type="entry name" value="RutC-like_sf"/>
</dbReference>
<dbReference type="GO" id="GO:0005739">
    <property type="term" value="C:mitochondrion"/>
    <property type="evidence" value="ECO:0007669"/>
    <property type="project" value="UniProtKB-ARBA"/>
</dbReference>
<dbReference type="PANTHER" id="PTHR47424:SF6">
    <property type="entry name" value="PROLINE UTILIZATION TRANS-ACTIVATOR"/>
    <property type="match status" value="1"/>
</dbReference>
<dbReference type="FunFam" id="3.30.1330.40:FF:000001">
    <property type="entry name" value="L-PSP family endoribonuclease"/>
    <property type="match status" value="1"/>
</dbReference>
<evidence type="ECO:0000256" key="1">
    <source>
        <dbReference type="ARBA" id="ARBA00010552"/>
    </source>
</evidence>
<reference evidence="6" key="1">
    <citation type="submission" date="2021-04" db="EMBL/GenBank/DDBJ databases">
        <title>Draft genome of Fusarium avenaceum strain F156N33, isolated from an atmospheric sample in Virginia.</title>
        <authorList>
            <person name="Yang S."/>
            <person name="Vinatzer B.A."/>
            <person name="Coleman J."/>
        </authorList>
    </citation>
    <scope>NUCLEOTIDE SEQUENCE</scope>
    <source>
        <strain evidence="6">F156N33</strain>
    </source>
</reference>
<dbReference type="AlphaFoldDB" id="A0A9P7KVR9"/>
<proteinExistence type="inferred from homology"/>
<keyword evidence="4" id="KW-0539">Nucleus</keyword>
<dbReference type="GO" id="GO:0006351">
    <property type="term" value="P:DNA-templated transcription"/>
    <property type="evidence" value="ECO:0007669"/>
    <property type="project" value="InterPro"/>
</dbReference>
<dbReference type="Proteomes" id="UP000782241">
    <property type="component" value="Unassembled WGS sequence"/>
</dbReference>
<keyword evidence="7" id="KW-1185">Reference proteome</keyword>